<keyword evidence="1" id="KW-1133">Transmembrane helix</keyword>
<evidence type="ECO:0000313" key="3">
    <source>
        <dbReference type="Proteomes" id="UP000626244"/>
    </source>
</evidence>
<accession>A0A8J3AQN1</accession>
<protein>
    <submittedName>
        <fullName evidence="2">Uncharacterized protein</fullName>
    </submittedName>
</protein>
<gene>
    <name evidence="2" type="ORF">GCM10007380_42280</name>
</gene>
<feature type="transmembrane region" description="Helical" evidence="1">
    <location>
        <begin position="43"/>
        <end position="69"/>
    </location>
</feature>
<name>A0A8J3AQN1_9BACI</name>
<dbReference type="Proteomes" id="UP000626244">
    <property type="component" value="Unassembled WGS sequence"/>
</dbReference>
<sequence length="75" mass="8351">MKRTDNEIVETYTRYSGIVFLIGLILFLLYFTGSGYVHTDVVLTVSIVLMGSCSTLFLLGTFLGLMFSVSTREQA</sequence>
<keyword evidence="3" id="KW-1185">Reference proteome</keyword>
<keyword evidence="1" id="KW-0472">Membrane</keyword>
<organism evidence="2 3">
    <name type="scientific">Gottfriedia solisilvae</name>
    <dbReference type="NCBI Taxonomy" id="1516104"/>
    <lineage>
        <taxon>Bacteria</taxon>
        <taxon>Bacillati</taxon>
        <taxon>Bacillota</taxon>
        <taxon>Bacilli</taxon>
        <taxon>Bacillales</taxon>
        <taxon>Bacillaceae</taxon>
        <taxon>Gottfriedia</taxon>
    </lineage>
</organism>
<evidence type="ECO:0000313" key="2">
    <source>
        <dbReference type="EMBL" id="GGI18310.1"/>
    </source>
</evidence>
<reference evidence="3" key="1">
    <citation type="journal article" date="2019" name="Int. J. Syst. Evol. Microbiol.">
        <title>The Global Catalogue of Microorganisms (GCM) 10K type strain sequencing project: providing services to taxonomists for standard genome sequencing and annotation.</title>
        <authorList>
            <consortium name="The Broad Institute Genomics Platform"/>
            <consortium name="The Broad Institute Genome Sequencing Center for Infectious Disease"/>
            <person name="Wu L."/>
            <person name="Ma J."/>
        </authorList>
    </citation>
    <scope>NUCLEOTIDE SEQUENCE [LARGE SCALE GENOMIC DNA]</scope>
    <source>
        <strain evidence="3">CGMCC 1.14993</strain>
    </source>
</reference>
<dbReference type="EMBL" id="BMHB01000006">
    <property type="protein sequence ID" value="GGI18310.1"/>
    <property type="molecule type" value="Genomic_DNA"/>
</dbReference>
<comment type="caution">
    <text evidence="2">The sequence shown here is derived from an EMBL/GenBank/DDBJ whole genome shotgun (WGS) entry which is preliminary data.</text>
</comment>
<evidence type="ECO:0000256" key="1">
    <source>
        <dbReference type="SAM" id="Phobius"/>
    </source>
</evidence>
<proteinExistence type="predicted"/>
<dbReference type="RefSeq" id="WP_088003963.1">
    <property type="nucleotide sequence ID" value="NZ_BMHB01000006.1"/>
</dbReference>
<dbReference type="AlphaFoldDB" id="A0A8J3AQN1"/>
<feature type="transmembrane region" description="Helical" evidence="1">
    <location>
        <begin position="12"/>
        <end position="31"/>
    </location>
</feature>
<keyword evidence="1" id="KW-0812">Transmembrane</keyword>